<comment type="caution">
    <text evidence="3">The sequence shown here is derived from an EMBL/GenBank/DDBJ whole genome shotgun (WGS) entry which is preliminary data.</text>
</comment>
<evidence type="ECO:0000313" key="3">
    <source>
        <dbReference type="EMBL" id="KAF4751234.1"/>
    </source>
</evidence>
<evidence type="ECO:0000313" key="2">
    <source>
        <dbReference type="EMBL" id="KAF4710661.1"/>
    </source>
</evidence>
<dbReference type="InterPro" id="IPR029063">
    <property type="entry name" value="SAM-dependent_MTases_sf"/>
</dbReference>
<gene>
    <name evidence="2" type="ORF">FOZ62_025947</name>
    <name evidence="3" type="ORF">FOZ63_026019</name>
</gene>
<keyword evidence="4" id="KW-1185">Reference proteome</keyword>
<evidence type="ECO:0000313" key="5">
    <source>
        <dbReference type="Proteomes" id="UP000574390"/>
    </source>
</evidence>
<dbReference type="EMBL" id="JABANO010006768">
    <property type="protein sequence ID" value="KAF4751234.1"/>
    <property type="molecule type" value="Genomic_DNA"/>
</dbReference>
<dbReference type="InterPro" id="IPR019410">
    <property type="entry name" value="Methyltransf_16"/>
</dbReference>
<sequence length="605" mass="67225">MAESSEKSAVHSCFCCFPRGRLSPVPESSNGGSIIWHGGLPYRIEDGDMKGNTEQYKYVETDVNLTEEVSLRVMEQPDRPSIAAVLWPSGRLLARAIIEGRVPLPSHGRVIEIGAGVGLPSLAAAKKYPELDVTVTDRPEVLGLVSANIEANGLQGHARAQAFDWSSRAHHDRIRAQKWDVVLAADVVYFEEQDPLLYALSAVAEHRPETLVVLAYRTRTPQDVEYLQSRVLSAFRLEGRFSMEAPGCGRSEILSLRSDRSCDERRYKRSSPLVVYPENKLEPQTFEHRKGYCYENSRYKLCALVNSAEKHHLLNFKAEPVSRRPRIRFATGNLSFSSQREGRCWVPRGPVTDAHEEMFSGVREITKLPWMVLKNIKVCPLRDGISIEEAAKRAHRVFLKNVRNAAEEQRQAEDAARPLLANRKRKSPGGANITGPQLRGRREDALSSGNPGCLSRPSGRFCNAEAVRGLTHMMVDLSSHGEIVKASFMFFLNDTFPGTSLKGTYFTGPLPLSSSSLVPGRPGLSLWSVERSLVDYGYLRGIDKVLQAVGKEEKILFLDTTNLHIVADENSGSIGAFLGSSDALGTPARWVPLERTARSIVHHYL</sequence>
<reference evidence="4 5" key="1">
    <citation type="submission" date="2020-04" db="EMBL/GenBank/DDBJ databases">
        <title>Perkinsus olseni comparative genomics.</title>
        <authorList>
            <person name="Bogema D.R."/>
        </authorList>
    </citation>
    <scope>NUCLEOTIDE SEQUENCE [LARGE SCALE GENOMIC DNA]</scope>
    <source>
        <strain evidence="2">ATCC PRA-205</strain>
        <strain evidence="3 4">ATCC PRA-207</strain>
    </source>
</reference>
<protein>
    <submittedName>
        <fullName evidence="3">Uncharacterized protein</fullName>
    </submittedName>
</protein>
<organism evidence="3 4">
    <name type="scientific">Perkinsus olseni</name>
    <name type="common">Perkinsus atlanticus</name>
    <dbReference type="NCBI Taxonomy" id="32597"/>
    <lineage>
        <taxon>Eukaryota</taxon>
        <taxon>Sar</taxon>
        <taxon>Alveolata</taxon>
        <taxon>Perkinsozoa</taxon>
        <taxon>Perkinsea</taxon>
        <taxon>Perkinsida</taxon>
        <taxon>Perkinsidae</taxon>
        <taxon>Perkinsus</taxon>
    </lineage>
</organism>
<dbReference type="PANTHER" id="PTHR14614">
    <property type="entry name" value="HEPATOCELLULAR CARCINOMA-ASSOCIATED ANTIGEN"/>
    <property type="match status" value="1"/>
</dbReference>
<proteinExistence type="predicted"/>
<evidence type="ECO:0000313" key="4">
    <source>
        <dbReference type="Proteomes" id="UP000553632"/>
    </source>
</evidence>
<accession>A0A7J6U0H8</accession>
<name>A0A7J6U0H8_PEROL</name>
<dbReference type="Pfam" id="PF10294">
    <property type="entry name" value="Methyltransf_16"/>
    <property type="match status" value="1"/>
</dbReference>
<feature type="region of interest" description="Disordered" evidence="1">
    <location>
        <begin position="409"/>
        <end position="453"/>
    </location>
</feature>
<dbReference type="Proteomes" id="UP000574390">
    <property type="component" value="Unassembled WGS sequence"/>
</dbReference>
<dbReference type="Proteomes" id="UP000553632">
    <property type="component" value="Unassembled WGS sequence"/>
</dbReference>
<dbReference type="SUPFAM" id="SSF53335">
    <property type="entry name" value="S-adenosyl-L-methionine-dependent methyltransferases"/>
    <property type="match status" value="1"/>
</dbReference>
<dbReference type="EMBL" id="JABANM010027844">
    <property type="protein sequence ID" value="KAF4710661.1"/>
    <property type="molecule type" value="Genomic_DNA"/>
</dbReference>
<dbReference type="AlphaFoldDB" id="A0A7J6U0H8"/>
<dbReference type="Gene3D" id="3.40.50.150">
    <property type="entry name" value="Vaccinia Virus protein VP39"/>
    <property type="match status" value="1"/>
</dbReference>
<evidence type="ECO:0000256" key="1">
    <source>
        <dbReference type="SAM" id="MobiDB-lite"/>
    </source>
</evidence>